<dbReference type="GeneID" id="77806867"/>
<dbReference type="Proteomes" id="UP001164743">
    <property type="component" value="Chromosome 1A"/>
</dbReference>
<proteinExistence type="predicted"/>
<dbReference type="Pfam" id="PF13432">
    <property type="entry name" value="TPR_16"/>
    <property type="match status" value="1"/>
</dbReference>
<dbReference type="RefSeq" id="XP_053017111.1">
    <property type="nucleotide sequence ID" value="XM_053165972.1"/>
</dbReference>
<dbReference type="SMART" id="SM00028">
    <property type="entry name" value="TPR"/>
    <property type="match status" value="3"/>
</dbReference>
<feature type="repeat" description="TPR" evidence="1">
    <location>
        <begin position="118"/>
        <end position="151"/>
    </location>
</feature>
<sequence length="249" mass="27061">MPIFARPSLKRIASSAAKAAGARIGMPCRLSALRLSPRSDDCAPLHARRDRPPPGTRSLSSSAPSGYANPTKTPASSVEPVGHQSRNLIEDGSRLLEKGDLEGALEKYEESIAMAPSSTGYYNLGIALYQLKRIPEAIEAWQESLADGPSADVHTNLASAYILSKPPEPFKALEHLKKAVELDPTDGEICFNLGAVNEANDHLADALAEYTRARQLGVERAEQNIRNVGAKLLRKRLEEEEREQAAKKK</sequence>
<dbReference type="InterPro" id="IPR011990">
    <property type="entry name" value="TPR-like_helical_dom_sf"/>
</dbReference>
<feature type="compositionally biased region" description="Polar residues" evidence="3">
    <location>
        <begin position="57"/>
        <end position="76"/>
    </location>
</feature>
<gene>
    <name evidence="4" type="ORF">PtA15_1A898</name>
</gene>
<evidence type="ECO:0000256" key="3">
    <source>
        <dbReference type="SAM" id="MobiDB-lite"/>
    </source>
</evidence>
<evidence type="ECO:0000313" key="5">
    <source>
        <dbReference type="Proteomes" id="UP001164743"/>
    </source>
</evidence>
<protein>
    <submittedName>
        <fullName evidence="4">Uncharacterized protein</fullName>
    </submittedName>
</protein>
<evidence type="ECO:0000256" key="1">
    <source>
        <dbReference type="PROSITE-ProRule" id="PRU00339"/>
    </source>
</evidence>
<dbReference type="EMBL" id="CP110421">
    <property type="protein sequence ID" value="WAQ81556.1"/>
    <property type="molecule type" value="Genomic_DNA"/>
</dbReference>
<dbReference type="PROSITE" id="PS50005">
    <property type="entry name" value="TPR"/>
    <property type="match status" value="1"/>
</dbReference>
<keyword evidence="1" id="KW-0802">TPR repeat</keyword>
<dbReference type="InterPro" id="IPR019734">
    <property type="entry name" value="TPR_rpt"/>
</dbReference>
<feature type="region of interest" description="Disordered" evidence="3">
    <location>
        <begin position="39"/>
        <end position="86"/>
    </location>
</feature>
<accession>A0ABY7C8Q7</accession>
<keyword evidence="2" id="KW-0175">Coiled coil</keyword>
<name>A0ABY7C8Q7_9BASI</name>
<reference evidence="4" key="1">
    <citation type="submission" date="2022-10" db="EMBL/GenBank/DDBJ databases">
        <title>Puccinia triticina Genome sequencing and assembly.</title>
        <authorList>
            <person name="Li C."/>
        </authorList>
    </citation>
    <scope>NUCLEOTIDE SEQUENCE</scope>
    <source>
        <strain evidence="4">Pt15</strain>
    </source>
</reference>
<evidence type="ECO:0000256" key="2">
    <source>
        <dbReference type="SAM" id="Coils"/>
    </source>
</evidence>
<dbReference type="Gene3D" id="1.25.40.10">
    <property type="entry name" value="Tetratricopeptide repeat domain"/>
    <property type="match status" value="2"/>
</dbReference>
<dbReference type="PANTHER" id="PTHR44366">
    <property type="entry name" value="UDP-N-ACETYLGLUCOSAMINE--PEPTIDE N-ACETYLGLUCOSAMINYLTRANSFERASE 110 KDA SUBUNIT"/>
    <property type="match status" value="1"/>
</dbReference>
<organism evidence="4 5">
    <name type="scientific">Puccinia triticina</name>
    <dbReference type="NCBI Taxonomy" id="208348"/>
    <lineage>
        <taxon>Eukaryota</taxon>
        <taxon>Fungi</taxon>
        <taxon>Dikarya</taxon>
        <taxon>Basidiomycota</taxon>
        <taxon>Pucciniomycotina</taxon>
        <taxon>Pucciniomycetes</taxon>
        <taxon>Pucciniales</taxon>
        <taxon>Pucciniaceae</taxon>
        <taxon>Puccinia</taxon>
    </lineage>
</organism>
<evidence type="ECO:0000313" key="4">
    <source>
        <dbReference type="EMBL" id="WAQ81556.1"/>
    </source>
</evidence>
<dbReference type="PANTHER" id="PTHR44366:SF1">
    <property type="entry name" value="UDP-N-ACETYLGLUCOSAMINE--PEPTIDE N-ACETYLGLUCOSAMINYLTRANSFERASE 110 KDA SUBUNIT"/>
    <property type="match status" value="1"/>
</dbReference>
<feature type="coiled-coil region" evidence="2">
    <location>
        <begin position="196"/>
        <end position="238"/>
    </location>
</feature>
<dbReference type="SUPFAM" id="SSF48452">
    <property type="entry name" value="TPR-like"/>
    <property type="match status" value="1"/>
</dbReference>
<keyword evidence="5" id="KW-1185">Reference proteome</keyword>
<dbReference type="InterPro" id="IPR037919">
    <property type="entry name" value="OGT"/>
</dbReference>